<evidence type="ECO:0000256" key="2">
    <source>
        <dbReference type="SAM" id="SignalP"/>
    </source>
</evidence>
<comment type="caution">
    <text evidence="3">The sequence shown here is derived from an EMBL/GenBank/DDBJ whole genome shotgun (WGS) entry which is preliminary data.</text>
</comment>
<reference evidence="3 4" key="1">
    <citation type="submission" date="2021-08" db="EMBL/GenBank/DDBJ databases">
        <title>FDA dAtabase for Regulatory Grade micrObial Sequences (FDA-ARGOS): Supporting development and validation of Infectious Disease Dx tests.</title>
        <authorList>
            <person name="Sproer C."/>
            <person name="Gronow S."/>
            <person name="Severitt S."/>
            <person name="Schroder I."/>
            <person name="Tallon L."/>
            <person name="Sadzewicz L."/>
            <person name="Zhao X."/>
            <person name="Boylan J."/>
            <person name="Ott S."/>
            <person name="Bowen H."/>
            <person name="Vavikolanu K."/>
            <person name="Hazen T."/>
            <person name="Aluvathingal J."/>
            <person name="Nadendla S."/>
            <person name="Lowell S."/>
            <person name="Myers T."/>
            <person name="Yan Y."/>
            <person name="Sichtig H."/>
        </authorList>
    </citation>
    <scope>NUCLEOTIDE SEQUENCE [LARGE SCALE GENOMIC DNA]</scope>
    <source>
        <strain evidence="3 4">FDAARGOS_1460</strain>
    </source>
</reference>
<feature type="signal peptide" evidence="2">
    <location>
        <begin position="1"/>
        <end position="19"/>
    </location>
</feature>
<sequence>MKKKILGGLALCLAFTACKADKDQNKEAENKPVQETQIQEKEEGKDKKEADSEEEKTDDEKVSKDEENPDSEIFSMLEDREFNAYITNMSDFIYFYKDGSFDGCVYYGGYEKVACLYTGRFGKPRKLDDHTYTLTLEEIKYQTPTEGDVEGSLTNDTYYPSIYFDESMKGEEYIVYLPGTNLHDLEQVGVSHEMGYDENIKDGVMNMYTIAKNPVKALEYPGEVLFMEEDTNREYWYAKPELKKEDPENNCFQKLLFGDKENPYKGKL</sequence>
<gene>
    <name evidence="3" type="ORF">K8P03_04765</name>
</gene>
<evidence type="ECO:0000256" key="1">
    <source>
        <dbReference type="SAM" id="MobiDB-lite"/>
    </source>
</evidence>
<dbReference type="PROSITE" id="PS51257">
    <property type="entry name" value="PROKAR_LIPOPROTEIN"/>
    <property type="match status" value="1"/>
</dbReference>
<organism evidence="3 4">
    <name type="scientific">Anaerococcus murdochii</name>
    <dbReference type="NCBI Taxonomy" id="411577"/>
    <lineage>
        <taxon>Bacteria</taxon>
        <taxon>Bacillati</taxon>
        <taxon>Bacillota</taxon>
        <taxon>Tissierellia</taxon>
        <taxon>Tissierellales</taxon>
        <taxon>Peptoniphilaceae</taxon>
        <taxon>Anaerococcus</taxon>
    </lineage>
</organism>
<feature type="region of interest" description="Disordered" evidence="1">
    <location>
        <begin position="23"/>
        <end position="72"/>
    </location>
</feature>
<feature type="compositionally biased region" description="Basic and acidic residues" evidence="1">
    <location>
        <begin position="23"/>
        <end position="50"/>
    </location>
</feature>
<name>A0ABS7SYJ2_9FIRM</name>
<evidence type="ECO:0008006" key="5">
    <source>
        <dbReference type="Google" id="ProtNLM"/>
    </source>
</evidence>
<evidence type="ECO:0000313" key="3">
    <source>
        <dbReference type="EMBL" id="MBZ2386609.1"/>
    </source>
</evidence>
<proteinExistence type="predicted"/>
<dbReference type="Proteomes" id="UP000734271">
    <property type="component" value="Unassembled WGS sequence"/>
</dbReference>
<dbReference type="EMBL" id="JAIPME010000002">
    <property type="protein sequence ID" value="MBZ2386609.1"/>
    <property type="molecule type" value="Genomic_DNA"/>
</dbReference>
<keyword evidence="4" id="KW-1185">Reference proteome</keyword>
<dbReference type="RefSeq" id="WP_223418835.1">
    <property type="nucleotide sequence ID" value="NZ_JAIPME010000002.1"/>
</dbReference>
<accession>A0ABS7SYJ2</accession>
<feature type="chain" id="PRO_5045718901" description="Lipoprotein" evidence="2">
    <location>
        <begin position="20"/>
        <end position="268"/>
    </location>
</feature>
<protein>
    <recommendedName>
        <fullName evidence="5">Lipoprotein</fullName>
    </recommendedName>
</protein>
<evidence type="ECO:0000313" key="4">
    <source>
        <dbReference type="Proteomes" id="UP000734271"/>
    </source>
</evidence>
<keyword evidence="2" id="KW-0732">Signal</keyword>